<dbReference type="GO" id="GO:1904262">
    <property type="term" value="P:negative regulation of TORC1 signaling"/>
    <property type="evidence" value="ECO:0007669"/>
    <property type="project" value="UniProtKB-ARBA"/>
</dbReference>
<dbReference type="GO" id="GO:1904358">
    <property type="term" value="P:positive regulation of telomere maintenance via telomere lengthening"/>
    <property type="evidence" value="ECO:0007669"/>
    <property type="project" value="UniProtKB-ARBA"/>
</dbReference>
<dbReference type="GO" id="GO:0004674">
    <property type="term" value="F:protein serine/threonine kinase activity"/>
    <property type="evidence" value="ECO:0007669"/>
    <property type="project" value="UniProtKB-KW"/>
</dbReference>
<evidence type="ECO:0000313" key="28">
    <source>
        <dbReference type="Ensembl" id="ENSBJAP00000009021.1"/>
    </source>
</evidence>
<dbReference type="PROSITE" id="PS51189">
    <property type="entry name" value="FAT"/>
    <property type="match status" value="1"/>
</dbReference>
<keyword evidence="16" id="KW-0576">Peroxisome</keyword>
<dbReference type="FunFam" id="1.10.1070.11:FF:000011">
    <property type="entry name" value="Serine-protein kinase ATM"/>
    <property type="match status" value="1"/>
</dbReference>
<dbReference type="Pfam" id="PF25030">
    <property type="entry name" value="M-HEAT_ATR"/>
    <property type="match status" value="1"/>
</dbReference>
<dbReference type="InterPro" id="IPR044107">
    <property type="entry name" value="PIKKc_ATM"/>
</dbReference>
<keyword evidence="6" id="KW-0963">Cytoplasm</keyword>
<keyword evidence="17" id="KW-0206">Cytoskeleton</keyword>
<evidence type="ECO:0000256" key="10">
    <source>
        <dbReference type="ARBA" id="ARBA00022741"/>
    </source>
</evidence>
<evidence type="ECO:0000259" key="26">
    <source>
        <dbReference type="PROSITE" id="PS51189"/>
    </source>
</evidence>
<keyword evidence="20" id="KW-0968">Cytoplasmic vesicle</keyword>
<dbReference type="GO" id="GO:0005654">
    <property type="term" value="C:nucleoplasm"/>
    <property type="evidence" value="ECO:0007669"/>
    <property type="project" value="UniProtKB-ARBA"/>
</dbReference>
<dbReference type="GO" id="GO:0031410">
    <property type="term" value="C:cytoplasmic vesicle"/>
    <property type="evidence" value="ECO:0007669"/>
    <property type="project" value="UniProtKB-SubCell"/>
</dbReference>
<dbReference type="FunFam" id="3.30.1010.10:FF:000015">
    <property type="entry name" value="Serine-protein kinase ATM"/>
    <property type="match status" value="1"/>
</dbReference>
<dbReference type="SUPFAM" id="SSF56112">
    <property type="entry name" value="Protein kinase-like (PK-like)"/>
    <property type="match status" value="1"/>
</dbReference>
<sequence length="3060" mass="349688">MSLALHDLLICCRRLENEKAVERRKEIENFKRLLRDSETVLQLDRNSDSKQGKQLNWDAVFRYVLQKYFQKEMKNLQLTKPNASASTQTTRQKKMQEVGSLVKYFIRCANRRGPRLKCQELLIYVLEIIRDPTSCAAYGSDCSSILLKDILSVRKYWCEISQQQWSELLILYGQLYLKPSGKINRVLVARIIHTLMRGYCFQTDGLSSDMFIFFSKAMQYARQEKNTAGLDHIVGAMNIFCNKFAVNCRIRICKVGEEILPTVLYIWTQYRPKDSLKESVIELFRLQVRIHHPKGAKTQGKGAYDSTKWQSILHNLYDLLVNEINLISSRRKYSSSSRNIALKENMIELMADICHQVFTEDTKVLEITQSYDVSQRESSDETVLSKRRRIELGWEVIRDNLQRSQKDFDVIPWLQITAQLISKYPMSLPNSELPPLLNVLHQLLPQQRRGERTPYVLKCLTEVALCQTQKTDLKSTHKLELQRIWAKIWSLTIRSVSFQQIEVESFGLLGAMIQGNLVVTDKELWKIFSGPACKPSSSAVCCLSLVMSAYSVPENLDIGMEQNNCERNMDSVLKEAIMKWVLSCYLEEEMEECAELPPVLCSDFPHLLLQKILVSLTMKNSRAAMIFFQNDAKCVQHLQGKEDDNFSDVEELYLQTTFDEMDIFTNFAVNVAEKNVTGSRLAINQNLRETLEHCLLAMSEKLLSSYAPKVVAAEHFVRCISLLIGVLGCYCYTGIFKEEDAFKSELFQNARSLIHYAGESISQSKNKLNEDAQISSLRTLIIQCTKCLCNCTKNSANKMLSNIFLRLLTSKFMNDLVDICKNLVSTFCLFLNAVELGEVDLMGNDPEESVMEVDNQVSDDLFDDHSVTDISDTNESGEMQNVTGALSPLAEEQLTKQDLLLLEILRFLCICVTTVQVQTVSFRASDIRRQLLMLTDGSVFDSAKPLHLHMYLVLLKELPIEEHFLPEDDVLMLLRPLSAVCSLYRRDQEVCKVILNNLLPIAVGLAQSSAHTEETGDAQGRFSTVVGAFWHLAQGGKCTAPVRVALLNCMKALLEADPHCKWVILNVVNEDLPVSDAFPHFLADSHHQVRILAAKSITSLFQDVKHRDSSGMSKPLPLKLQQKAFENAYLRVQEGMRNLVPTSNLLDKQCNGKAVLLMLITMVLCCSPVCEKQALFAICQSVKENGLEPHLVKKVLKKVSAIFGYKSIEDFMTSHLDYLVMEWLKINDSGYSLSAFPYVLLNYTSLEEFYRSCYKVLVPHLVIRSQFEDVKLLADKIEKDWRQVLADCFPKILVNILPYFAYQSHGKNEVAEQRDKASEVFDMLKDEKCLGKQQIDNLSHNNLSEIVVELLMTLHEQPDTTVEEGPHLSKYIRELDPAPNPPHFPSYVIKAALDYISNCHKSKLRSLVAVLSKSPDSFQKILLALCNHASNTNNIYKKHRVLIIYHLFVSLLLKEIKDGLGGAWAFVLRDVIYTLIHHINGRSWHRTDPGEISMRSFSLCCDLLHHVCHTAVTCCNDALESHLPVIVGTLIPLAMDQPEIQEQVLGLLKYLVIDNKDNENLYQAIKCLDPFPEHPAFKDLRATQQKIKYSKGPYSVLEEINHFLSVGVCGSLPLTRLEGLYYLRKQLEQYKDQMKDLLKNFQEKPEDSVVVKLVVSLLQLSKMAVNHTGEKAVLEAVGSCLGEIGPMDFSTIALQRAENALDSKAVDLLEDRKLQCVFIMLTQINIALTDNCIDVRAAAVSCLKNILATKSGNEFWEVYKTKADPMLIYLQPFRMSRKTFFVVPANDMEAPLESLDDTNLWIPLGESHETWIKRLTSSILDSGGVQNEVLQLMKPLCEVKTDLCQTLLPYLIHDILLHDSDESWRSLLSVHIQKFFTACCRFASSSRSTTPPNSDSETHNSRSLDKVSRRAMLAVVDYLRRQKRSVSGAVFDDSFWLDLNYLEVAIAAQSCAAHFTALLYTEIYADKINIDKQHERSLTFEEESQTRTVTILNEKSKGETGISLQDLLMDIYRSIGEPDSLYGCGGGRMLQPLARIRTYEHEAVWEKALVTYDIEASLSPSTRQAGIIEALQNFGLCHTLSMYLKGLEHENTEWCAELQEIRYQAAWRNMQKCTTENIYETGRPGYHESLYDALQSLRDKEFSAFYDSLKNARVNEVEELCKGSLESVYSLYPTLCRLQLIGELENIGLLFSRSVTTQQLNDIYLKWQRQSQLLKDSDFCFQEPIMALRTVILEILLEKENENTKRECIKDILTKHLVELSRLARTAKNTQLPERAMFQIKQYNPTGYEVSEWQLEEAQVFWAKKEESLALNILKRMIKKLDADWLQVCNDPRMKLMYTECLRLCGSWLAETCLENPTVIMQKYLEKAVEIAASHSGESSDELKKGKMKAFLSLARFSDNQYQRIENYMKSSEFENKQALLKKAKEEVGLFRQRRFQANRYTVKVQRELELDECAIRALTEDRKRFLCKAVENYISCLLSGEEYDMWIFRLCSLWLENSGVDRVNEMMKKNAEKIPSYKFLPLMYQLAARMGTKRMGGLGFHEVLNNLMSRISMDHPHHTLFIILALANANKDELLTKPDAIRRNKLIKNAPKEISQLDVDRMEAASNIISIIRKRKAHMVRGVEALCDAYITLANVDATPWKSQRKGISIPADQPIIKLKNLDDVVVPTMEIKVDPTGCYENLVTIRSFKPEFRLAGGLNLPKIIDCVGSDGKERRQLVKGRDDLRQDAVMQQVFQMCNTLLQQNTETRKRKLTIRRYKVVPLSQRSGVLEWCSGTTPIGEFLVNVNEGAHKRYRPKDYSSYQCQEIMMGAQKKHSEEKYNIFVKVCENFQPVFRYFCMEKFLDPAVWFEKRLAYTRSVATSSIVGYILGLGDRHVQNILIDEQTAELVHIDLGVAFEQGKILPTPETVPFRLTRDIVDGMGITGVEGVFRRCCEKTMTVMRNSQEALLTIVEVLLYDPLFDWTMNPLKALYLQQRPEDEADMSSTPNTDPQECKRKASNDDQSFNKVAERVLMRLQEKLKGVEEGTVLSVGGQVNLLIQQAMDPKNLSQLFPGWKPWV</sequence>
<dbReference type="Pfam" id="PF02260">
    <property type="entry name" value="FATC"/>
    <property type="match status" value="1"/>
</dbReference>
<evidence type="ECO:0000256" key="21">
    <source>
        <dbReference type="ARBA" id="ARBA00047899"/>
    </source>
</evidence>
<evidence type="ECO:0000256" key="19">
    <source>
        <dbReference type="ARBA" id="ARBA00023306"/>
    </source>
</evidence>
<evidence type="ECO:0000256" key="5">
    <source>
        <dbReference type="ARBA" id="ARBA00010769"/>
    </source>
</evidence>
<feature type="region of interest" description="Disordered" evidence="24">
    <location>
        <begin position="2980"/>
        <end position="3002"/>
    </location>
</feature>
<dbReference type="InterPro" id="IPR016024">
    <property type="entry name" value="ARM-type_fold"/>
</dbReference>
<dbReference type="GO" id="GO:0000724">
    <property type="term" value="P:double-strand break repair via homologous recombination"/>
    <property type="evidence" value="ECO:0007669"/>
    <property type="project" value="UniProtKB-ARBA"/>
</dbReference>
<keyword evidence="12 23" id="KW-0418">Kinase</keyword>
<evidence type="ECO:0000256" key="24">
    <source>
        <dbReference type="SAM" id="MobiDB-lite"/>
    </source>
</evidence>
<dbReference type="SMART" id="SM00146">
    <property type="entry name" value="PI3Kc"/>
    <property type="match status" value="1"/>
</dbReference>
<dbReference type="GO" id="GO:0010557">
    <property type="term" value="P:positive regulation of macromolecule biosynthetic process"/>
    <property type="evidence" value="ECO:0007669"/>
    <property type="project" value="UniProtKB-ARBA"/>
</dbReference>
<keyword evidence="15" id="KW-0238">DNA-binding</keyword>
<dbReference type="PANTHER" id="PTHR37079:SF4">
    <property type="entry name" value="SERINE_THREONINE-PROTEIN KINASE ATM"/>
    <property type="match status" value="1"/>
</dbReference>
<evidence type="ECO:0000256" key="22">
    <source>
        <dbReference type="ARBA" id="ARBA00048977"/>
    </source>
</evidence>
<evidence type="ECO:0000256" key="6">
    <source>
        <dbReference type="ARBA" id="ARBA00022490"/>
    </source>
</evidence>
<evidence type="ECO:0000259" key="27">
    <source>
        <dbReference type="PROSITE" id="PS51190"/>
    </source>
</evidence>
<keyword evidence="7 23" id="KW-0723">Serine/threonine-protein kinase</keyword>
<dbReference type="GO" id="GO:0007127">
    <property type="term" value="P:meiosis I"/>
    <property type="evidence" value="ECO:0007669"/>
    <property type="project" value="UniProtKB-ARBA"/>
</dbReference>
<dbReference type="Pfam" id="PF00454">
    <property type="entry name" value="PI3_PI4_kinase"/>
    <property type="match status" value="1"/>
</dbReference>
<feature type="region of interest" description="Disordered" evidence="24">
    <location>
        <begin position="1884"/>
        <end position="1904"/>
    </location>
</feature>
<keyword evidence="29" id="KW-1185">Reference proteome</keyword>
<dbReference type="Ensembl" id="ENSBJAT00000009282.1">
    <property type="protein sequence ID" value="ENSBJAP00000009021.1"/>
    <property type="gene ID" value="ENSBJAG00000003569.1"/>
</dbReference>
<name>A0A8C0AYM0_9AVES</name>
<dbReference type="Gene3D" id="3.30.1010.10">
    <property type="entry name" value="Phosphatidylinositol 3-kinase Catalytic Subunit, Chain A, domain 4"/>
    <property type="match status" value="1"/>
</dbReference>
<dbReference type="InterPro" id="IPR003151">
    <property type="entry name" value="PIK-rel_kinase_FAT"/>
</dbReference>
<dbReference type="GO" id="GO:0005777">
    <property type="term" value="C:peroxisome"/>
    <property type="evidence" value="ECO:0007669"/>
    <property type="project" value="UniProtKB-SubCell"/>
</dbReference>
<keyword evidence="8" id="KW-0597">Phosphoprotein</keyword>
<dbReference type="GO" id="GO:0032210">
    <property type="term" value="P:regulation of telomere maintenance via telomerase"/>
    <property type="evidence" value="ECO:0007669"/>
    <property type="project" value="UniProtKB-ARBA"/>
</dbReference>
<dbReference type="EC" id="2.7.11.1" evidence="23"/>
<evidence type="ECO:0000256" key="4">
    <source>
        <dbReference type="ARBA" id="ARBA00004541"/>
    </source>
</evidence>
<evidence type="ECO:0000256" key="1">
    <source>
        <dbReference type="ARBA" id="ARBA00004123"/>
    </source>
</evidence>
<dbReference type="PROSITE" id="PS00915">
    <property type="entry name" value="PI3_4_KINASE_1"/>
    <property type="match status" value="1"/>
</dbReference>
<comment type="catalytic activity">
    <reaction evidence="22">
        <text>L-seryl-[protein] + ATP = O-phospho-L-seryl-[protein] + ADP + H(+)</text>
        <dbReference type="Rhea" id="RHEA:17989"/>
        <dbReference type="Rhea" id="RHEA-COMP:9863"/>
        <dbReference type="Rhea" id="RHEA-COMP:11604"/>
        <dbReference type="ChEBI" id="CHEBI:15378"/>
        <dbReference type="ChEBI" id="CHEBI:29999"/>
        <dbReference type="ChEBI" id="CHEBI:30616"/>
        <dbReference type="ChEBI" id="CHEBI:83421"/>
        <dbReference type="ChEBI" id="CHEBI:456216"/>
        <dbReference type="EC" id="2.7.11.1"/>
    </reaction>
    <physiologicalReaction direction="left-to-right" evidence="22">
        <dbReference type="Rhea" id="RHEA:17990"/>
    </physiologicalReaction>
</comment>
<evidence type="ECO:0000259" key="25">
    <source>
        <dbReference type="PROSITE" id="PS50290"/>
    </source>
</evidence>
<dbReference type="Gene3D" id="1.10.1070.11">
    <property type="entry name" value="Phosphatidylinositol 3-/4-kinase, catalytic domain"/>
    <property type="match status" value="1"/>
</dbReference>
<dbReference type="InterPro" id="IPR018936">
    <property type="entry name" value="PI3/4_kinase_CS"/>
</dbReference>
<evidence type="ECO:0000256" key="9">
    <source>
        <dbReference type="ARBA" id="ARBA00022679"/>
    </source>
</evidence>
<evidence type="ECO:0000256" key="13">
    <source>
        <dbReference type="ARBA" id="ARBA00022840"/>
    </source>
</evidence>
<dbReference type="InterPro" id="IPR011009">
    <property type="entry name" value="Kinase-like_dom_sf"/>
</dbReference>
<keyword evidence="11 23" id="KW-0227">DNA damage</keyword>
<evidence type="ECO:0000256" key="14">
    <source>
        <dbReference type="ARBA" id="ARBA00022990"/>
    </source>
</evidence>
<evidence type="ECO:0000256" key="17">
    <source>
        <dbReference type="ARBA" id="ARBA00023212"/>
    </source>
</evidence>
<evidence type="ECO:0000256" key="8">
    <source>
        <dbReference type="ARBA" id="ARBA00022553"/>
    </source>
</evidence>
<dbReference type="PROSITE" id="PS50290">
    <property type="entry name" value="PI3_4_KINASE_3"/>
    <property type="match status" value="1"/>
</dbReference>
<evidence type="ECO:0000256" key="7">
    <source>
        <dbReference type="ARBA" id="ARBA00022527"/>
    </source>
</evidence>
<dbReference type="GO" id="GO:0003677">
    <property type="term" value="F:DNA binding"/>
    <property type="evidence" value="ECO:0007669"/>
    <property type="project" value="UniProtKB-KW"/>
</dbReference>
<reference evidence="28" key="2">
    <citation type="submission" date="2025-09" db="UniProtKB">
        <authorList>
            <consortium name="Ensembl"/>
        </authorList>
    </citation>
    <scope>IDENTIFICATION</scope>
</reference>
<organism evidence="28 29">
    <name type="scientific">Buteo japonicus</name>
    <dbReference type="NCBI Taxonomy" id="224669"/>
    <lineage>
        <taxon>Eukaryota</taxon>
        <taxon>Metazoa</taxon>
        <taxon>Chordata</taxon>
        <taxon>Craniata</taxon>
        <taxon>Vertebrata</taxon>
        <taxon>Euteleostomi</taxon>
        <taxon>Archelosauria</taxon>
        <taxon>Archosauria</taxon>
        <taxon>Dinosauria</taxon>
        <taxon>Saurischia</taxon>
        <taxon>Theropoda</taxon>
        <taxon>Coelurosauria</taxon>
        <taxon>Aves</taxon>
        <taxon>Neognathae</taxon>
        <taxon>Neoaves</taxon>
        <taxon>Telluraves</taxon>
        <taxon>Accipitrimorphae</taxon>
        <taxon>Accipitriformes</taxon>
        <taxon>Accipitridae</taxon>
        <taxon>Accipitrinae</taxon>
        <taxon>Buteo</taxon>
    </lineage>
</organism>
<feature type="domain" description="FAT" evidence="26">
    <location>
        <begin position="1943"/>
        <end position="2570"/>
    </location>
</feature>
<dbReference type="GO" id="GO:0042981">
    <property type="term" value="P:regulation of apoptotic process"/>
    <property type="evidence" value="ECO:0007669"/>
    <property type="project" value="UniProtKB-ARBA"/>
</dbReference>
<reference evidence="28" key="1">
    <citation type="submission" date="2025-08" db="UniProtKB">
        <authorList>
            <consortium name="Ensembl"/>
        </authorList>
    </citation>
    <scope>IDENTIFICATION</scope>
</reference>
<comment type="subcellular location">
    <subcellularLocation>
        <location evidence="3">Cytoplasm</location>
        <location evidence="3">Cytoskeleton</location>
        <location evidence="3">Microtubule organizing center</location>
        <location evidence="3">Centrosome</location>
    </subcellularLocation>
    <subcellularLocation>
        <location evidence="4">Cytoplasmic vesicle</location>
    </subcellularLocation>
    <subcellularLocation>
        <location evidence="1 23">Nucleus</location>
    </subcellularLocation>
    <subcellularLocation>
        <location evidence="2">Peroxisome</location>
    </subcellularLocation>
</comment>
<keyword evidence="9 23" id="KW-0808">Transferase</keyword>
<keyword evidence="18 23" id="KW-0539">Nucleus</keyword>
<dbReference type="InterPro" id="IPR014009">
    <property type="entry name" value="PIK_FAT"/>
</dbReference>
<dbReference type="PANTHER" id="PTHR37079">
    <property type="entry name" value="SERINE/THREONINE-PROTEIN KINASE ATM"/>
    <property type="match status" value="1"/>
</dbReference>
<keyword evidence="10 23" id="KW-0547">Nucleotide-binding</keyword>
<feature type="domain" description="PI3K/PI4K catalytic" evidence="25">
    <location>
        <begin position="2690"/>
        <end position="3005"/>
    </location>
</feature>
<dbReference type="InterPro" id="IPR056802">
    <property type="entry name" value="ATR-like_M-HEAT"/>
</dbReference>
<feature type="compositionally biased region" description="Polar residues" evidence="24">
    <location>
        <begin position="1884"/>
        <end position="1895"/>
    </location>
</feature>
<dbReference type="GO" id="GO:0010212">
    <property type="term" value="P:response to ionizing radiation"/>
    <property type="evidence" value="ECO:0007669"/>
    <property type="project" value="UniProtKB-ARBA"/>
</dbReference>
<evidence type="ECO:0000256" key="16">
    <source>
        <dbReference type="ARBA" id="ARBA00023140"/>
    </source>
</evidence>
<dbReference type="GO" id="GO:0005524">
    <property type="term" value="F:ATP binding"/>
    <property type="evidence" value="ECO:0007669"/>
    <property type="project" value="UniProtKB-KW"/>
</dbReference>
<dbReference type="CDD" id="cd05171">
    <property type="entry name" value="PIKKc_ATM"/>
    <property type="match status" value="1"/>
</dbReference>
<evidence type="ECO:0000256" key="12">
    <source>
        <dbReference type="ARBA" id="ARBA00022777"/>
    </source>
</evidence>
<evidence type="ECO:0000256" key="2">
    <source>
        <dbReference type="ARBA" id="ARBA00004275"/>
    </source>
</evidence>
<evidence type="ECO:0000256" key="11">
    <source>
        <dbReference type="ARBA" id="ARBA00022763"/>
    </source>
</evidence>
<keyword evidence="19" id="KW-0131">Cell cycle</keyword>
<dbReference type="PROSITE" id="PS00916">
    <property type="entry name" value="PI3_4_KINASE_2"/>
    <property type="match status" value="1"/>
</dbReference>
<accession>A0A8C0AYM0</accession>
<comment type="similarity">
    <text evidence="5 23">Belongs to the PI3/PI4-kinase family. ATM subfamily.</text>
</comment>
<dbReference type="Proteomes" id="UP000694555">
    <property type="component" value="Unplaced"/>
</dbReference>
<dbReference type="GO" id="GO:0010468">
    <property type="term" value="P:regulation of gene expression"/>
    <property type="evidence" value="ECO:0007669"/>
    <property type="project" value="UniProtKB-ARBA"/>
</dbReference>
<keyword evidence="14" id="KW-0007">Acetylation</keyword>
<dbReference type="PROSITE" id="PS51190">
    <property type="entry name" value="FATC"/>
    <property type="match status" value="1"/>
</dbReference>
<dbReference type="GO" id="GO:0005813">
    <property type="term" value="C:centrosome"/>
    <property type="evidence" value="ECO:0007669"/>
    <property type="project" value="UniProtKB-SubCell"/>
</dbReference>
<evidence type="ECO:0000256" key="23">
    <source>
        <dbReference type="RuleBase" id="RU365027"/>
    </source>
</evidence>
<feature type="domain" description="FATC" evidence="27">
    <location>
        <begin position="3028"/>
        <end position="3060"/>
    </location>
</feature>
<dbReference type="InterPro" id="IPR038980">
    <property type="entry name" value="ATM_plant"/>
</dbReference>
<dbReference type="GO" id="GO:0043068">
    <property type="term" value="P:positive regulation of programmed cell death"/>
    <property type="evidence" value="ECO:0007669"/>
    <property type="project" value="UniProtKB-ARBA"/>
</dbReference>
<dbReference type="Pfam" id="PF02259">
    <property type="entry name" value="FAT"/>
    <property type="match status" value="1"/>
</dbReference>
<comment type="catalytic activity">
    <reaction evidence="21 23">
        <text>L-threonyl-[protein] + ATP = O-phospho-L-threonyl-[protein] + ADP + H(+)</text>
        <dbReference type="Rhea" id="RHEA:46608"/>
        <dbReference type="Rhea" id="RHEA-COMP:11060"/>
        <dbReference type="Rhea" id="RHEA-COMP:11605"/>
        <dbReference type="ChEBI" id="CHEBI:15378"/>
        <dbReference type="ChEBI" id="CHEBI:30013"/>
        <dbReference type="ChEBI" id="CHEBI:30616"/>
        <dbReference type="ChEBI" id="CHEBI:61977"/>
        <dbReference type="ChEBI" id="CHEBI:456216"/>
        <dbReference type="EC" id="2.7.11.1"/>
    </reaction>
</comment>
<dbReference type="SUPFAM" id="SSF48371">
    <property type="entry name" value="ARM repeat"/>
    <property type="match status" value="1"/>
</dbReference>
<evidence type="ECO:0000256" key="18">
    <source>
        <dbReference type="ARBA" id="ARBA00023242"/>
    </source>
</evidence>
<dbReference type="SMART" id="SM01342">
    <property type="entry name" value="TAN"/>
    <property type="match status" value="1"/>
</dbReference>
<dbReference type="InterPro" id="IPR003152">
    <property type="entry name" value="FATC_dom"/>
</dbReference>
<protein>
    <recommendedName>
        <fullName evidence="23">non-specific serine/threonine protein kinase</fullName>
        <ecNumber evidence="23">2.7.11.1</ecNumber>
    </recommendedName>
</protein>
<dbReference type="Pfam" id="PF11640">
    <property type="entry name" value="TAN"/>
    <property type="match status" value="1"/>
</dbReference>
<keyword evidence="13 23" id="KW-0067">ATP-binding</keyword>
<evidence type="ECO:0000256" key="15">
    <source>
        <dbReference type="ARBA" id="ARBA00023125"/>
    </source>
</evidence>
<dbReference type="InterPro" id="IPR021668">
    <property type="entry name" value="TAN"/>
</dbReference>
<dbReference type="SMART" id="SM01343">
    <property type="entry name" value="FATC"/>
    <property type="match status" value="1"/>
</dbReference>
<dbReference type="InterPro" id="IPR000403">
    <property type="entry name" value="PI3/4_kinase_cat_dom"/>
</dbReference>
<evidence type="ECO:0000256" key="3">
    <source>
        <dbReference type="ARBA" id="ARBA00004300"/>
    </source>
</evidence>
<evidence type="ECO:0000313" key="29">
    <source>
        <dbReference type="Proteomes" id="UP000694555"/>
    </source>
</evidence>
<dbReference type="GO" id="GO:0000077">
    <property type="term" value="P:DNA damage checkpoint signaling"/>
    <property type="evidence" value="ECO:0007669"/>
    <property type="project" value="UniProtKB-ARBA"/>
</dbReference>
<evidence type="ECO:0000256" key="20">
    <source>
        <dbReference type="ARBA" id="ARBA00023329"/>
    </source>
</evidence>
<dbReference type="GO" id="GO:0010506">
    <property type="term" value="P:regulation of autophagy"/>
    <property type="evidence" value="ECO:0007669"/>
    <property type="project" value="UniProtKB-ARBA"/>
</dbReference>
<dbReference type="GO" id="GO:1901701">
    <property type="term" value="P:cellular response to oxygen-containing compound"/>
    <property type="evidence" value="ECO:0007669"/>
    <property type="project" value="UniProtKB-ARBA"/>
</dbReference>
<proteinExistence type="inferred from homology"/>
<dbReference type="InterPro" id="IPR036940">
    <property type="entry name" value="PI3/4_kinase_cat_sf"/>
</dbReference>